<dbReference type="InterPro" id="IPR006429">
    <property type="entry name" value="Phage_lambda_portal"/>
</dbReference>
<feature type="compositionally biased region" description="Basic and acidic residues" evidence="1">
    <location>
        <begin position="462"/>
        <end position="473"/>
    </location>
</feature>
<gene>
    <name evidence="2" type="ORF">EG244_16405</name>
</gene>
<sequence length="527" mass="58544">MNLLERAILNVAPRWAAQRARSRAVVAHYDAASVGRRSSSLKAARSDADSAAAQRQRMAFYARDIVRNTPFAARAQAVITGNVVGDGIIPKITVDYPKMSKPRLRKIRERGIRQIEAHLDSTRIDREGRLNLYGLQGLVMKTVVDAGEALVRIHKDSLIADALPLQLEVLEPDYLDQSRYGRFEAGGEIRNGIEYDAAGRRVAYWLYPEHPGAEGVLQVGRGTSLRVPADQILHIYRVDRPGQQRGVTWFAPVMMRLQDLANHEDAQLLRQEIAACFAVFRVPGETQGGQSRDGDFKELSPGSIYDLADGEDVKFAVPPGVEGYDEFTRSVLRSIAAGLGITYESLTGDLSQVNFSSARMGRLDMDQNVSSWQWVMMIPQMMQPLSRLFVEAWAAVDADALIEAGLPGDIWQHITLAWVPPRKFLVDPAREFAALREAVRSGFASRQQVVRMLGIDPERLMEEQGQDKEEADRLGLPFDSDPRADVSRQNKGEAEGETIEAKVVSLLAMFRQSDPAAFYAAMDRIAA</sequence>
<accession>A0A3P3DCQ1</accession>
<feature type="region of interest" description="Disordered" evidence="1">
    <location>
        <begin position="462"/>
        <end position="494"/>
    </location>
</feature>
<reference evidence="2 3" key="1">
    <citation type="submission" date="2018-11" db="EMBL/GenBank/DDBJ databases">
        <title>Gemmobacter sp. nov., YIM 102744-1 draft genome.</title>
        <authorList>
            <person name="Li G."/>
            <person name="Jiang Y."/>
        </authorList>
    </citation>
    <scope>NUCLEOTIDE SEQUENCE [LARGE SCALE GENOMIC DNA]</scope>
    <source>
        <strain evidence="2 3">YIM 102744-1</strain>
    </source>
</reference>
<dbReference type="Proteomes" id="UP000282125">
    <property type="component" value="Unassembled WGS sequence"/>
</dbReference>
<organism evidence="2 3">
    <name type="scientific">Falsigemmobacter faecalis</name>
    <dbReference type="NCBI Taxonomy" id="2488730"/>
    <lineage>
        <taxon>Bacteria</taxon>
        <taxon>Pseudomonadati</taxon>
        <taxon>Pseudomonadota</taxon>
        <taxon>Alphaproteobacteria</taxon>
        <taxon>Rhodobacterales</taxon>
        <taxon>Paracoccaceae</taxon>
        <taxon>Falsigemmobacter</taxon>
    </lineage>
</organism>
<dbReference type="RefSeq" id="WP_124966262.1">
    <property type="nucleotide sequence ID" value="NZ_RRAZ01000030.1"/>
</dbReference>
<dbReference type="Pfam" id="PF05136">
    <property type="entry name" value="Phage_portal_2"/>
    <property type="match status" value="1"/>
</dbReference>
<protein>
    <submittedName>
        <fullName evidence="2">Phage portal protein</fullName>
    </submittedName>
</protein>
<evidence type="ECO:0000313" key="2">
    <source>
        <dbReference type="EMBL" id="RRH71396.1"/>
    </source>
</evidence>
<dbReference type="GO" id="GO:0005198">
    <property type="term" value="F:structural molecule activity"/>
    <property type="evidence" value="ECO:0007669"/>
    <property type="project" value="InterPro"/>
</dbReference>
<comment type="caution">
    <text evidence="2">The sequence shown here is derived from an EMBL/GenBank/DDBJ whole genome shotgun (WGS) entry which is preliminary data.</text>
</comment>
<dbReference type="AlphaFoldDB" id="A0A3P3DCQ1"/>
<name>A0A3P3DCQ1_9RHOB</name>
<dbReference type="NCBIfam" id="TIGR01539">
    <property type="entry name" value="portal_lambda"/>
    <property type="match status" value="1"/>
</dbReference>
<evidence type="ECO:0000313" key="3">
    <source>
        <dbReference type="Proteomes" id="UP000282125"/>
    </source>
</evidence>
<evidence type="ECO:0000256" key="1">
    <source>
        <dbReference type="SAM" id="MobiDB-lite"/>
    </source>
</evidence>
<dbReference type="EMBL" id="RRAZ01000030">
    <property type="protein sequence ID" value="RRH71396.1"/>
    <property type="molecule type" value="Genomic_DNA"/>
</dbReference>
<keyword evidence="3" id="KW-1185">Reference proteome</keyword>
<feature type="compositionally biased region" description="Basic and acidic residues" evidence="1">
    <location>
        <begin position="480"/>
        <end position="494"/>
    </location>
</feature>
<dbReference type="GO" id="GO:0019068">
    <property type="term" value="P:virion assembly"/>
    <property type="evidence" value="ECO:0007669"/>
    <property type="project" value="InterPro"/>
</dbReference>
<dbReference type="OrthoDB" id="9770450at2"/>
<proteinExistence type="predicted"/>